<dbReference type="RefSeq" id="WP_154571362.1">
    <property type="nucleotide sequence ID" value="NZ_VWSJ01000039.1"/>
</dbReference>
<comment type="caution">
    <text evidence="4">The sequence shown here is derived from an EMBL/GenBank/DDBJ whole genome shotgun (WGS) entry which is preliminary data.</text>
</comment>
<name>A0A6L5WMR5_9BACT</name>
<comment type="similarity">
    <text evidence="2">Belongs to the ACC deaminase/D-cysteine desulfhydrase family.</text>
</comment>
<dbReference type="InterPro" id="IPR036052">
    <property type="entry name" value="TrpB-like_PALP_sf"/>
</dbReference>
<dbReference type="Gene3D" id="3.40.50.1100">
    <property type="match status" value="2"/>
</dbReference>
<evidence type="ECO:0000256" key="1">
    <source>
        <dbReference type="ARBA" id="ARBA00001933"/>
    </source>
</evidence>
<evidence type="ECO:0000313" key="5">
    <source>
        <dbReference type="Proteomes" id="UP000476338"/>
    </source>
</evidence>
<evidence type="ECO:0000256" key="2">
    <source>
        <dbReference type="ARBA" id="ARBA00008639"/>
    </source>
</evidence>
<keyword evidence="3" id="KW-0663">Pyridoxal phosphate</keyword>
<dbReference type="PANTHER" id="PTHR43780:SF2">
    <property type="entry name" value="1-AMINOCYCLOPROPANE-1-CARBOXYLATE DEAMINASE-RELATED"/>
    <property type="match status" value="1"/>
</dbReference>
<protein>
    <submittedName>
        <fullName evidence="4">1-aminocyclopropane-1-carboxylate deaminase</fullName>
    </submittedName>
</protein>
<accession>A0A6L5WMR5</accession>
<gene>
    <name evidence="4" type="ORF">F1B92_08065</name>
</gene>
<proteinExistence type="inferred from homology"/>
<dbReference type="GO" id="GO:0019148">
    <property type="term" value="F:D-cysteine desulfhydrase activity"/>
    <property type="evidence" value="ECO:0007669"/>
    <property type="project" value="TreeGrafter"/>
</dbReference>
<reference evidence="4 5" key="2">
    <citation type="submission" date="2020-03" db="EMBL/GenBank/DDBJ databases">
        <title>Campylobacter portucalensis sp. nov., a new species of Campylobacter isolated from the reproductive tract of bulls.</title>
        <authorList>
            <person name="Silva M.F."/>
            <person name="Pereira G."/>
            <person name="Carneiro C."/>
            <person name="Hemphill A."/>
            <person name="Mateus L."/>
            <person name="Lopes-Da-Costa L."/>
            <person name="Silva E."/>
        </authorList>
    </citation>
    <scope>NUCLEOTIDE SEQUENCE [LARGE SCALE GENOMIC DNA]</scope>
    <source>
        <strain evidence="4 5">FMV-PI01</strain>
    </source>
</reference>
<dbReference type="Proteomes" id="UP000476338">
    <property type="component" value="Unassembled WGS sequence"/>
</dbReference>
<dbReference type="AlphaFoldDB" id="A0A6L5WMR5"/>
<dbReference type="InterPro" id="IPR027278">
    <property type="entry name" value="ACCD_DCysDesulf"/>
</dbReference>
<comment type="cofactor">
    <cofactor evidence="1">
        <name>pyridoxal 5'-phosphate</name>
        <dbReference type="ChEBI" id="CHEBI:597326"/>
    </cofactor>
</comment>
<reference evidence="4 5" key="1">
    <citation type="submission" date="2019-09" db="EMBL/GenBank/DDBJ databases">
        <authorList>
            <person name="Silva M."/>
            <person name="Pereira G."/>
            <person name="Lopes-Da-Costa L."/>
            <person name="Silva E."/>
        </authorList>
    </citation>
    <scope>NUCLEOTIDE SEQUENCE [LARGE SCALE GENOMIC DNA]</scope>
    <source>
        <strain evidence="4 5">FMV-PI01</strain>
    </source>
</reference>
<keyword evidence="5" id="KW-1185">Reference proteome</keyword>
<dbReference type="EMBL" id="VWSJ01000039">
    <property type="protein sequence ID" value="MSN97113.1"/>
    <property type="molecule type" value="Genomic_DNA"/>
</dbReference>
<sequence length="284" mass="32765">MQAVFEKTKFRNLEFFVLRDDLLGEFNGNKARKLEYFLKSDLSKFDTIVSYGSSQSNAMYSLSVFAKLKKLKFKYVMSHLNSNLKDTPVGNFKFALENKMEYFVSKNRREFALNLVDSKSIFIEEGIAQKEAKIGFIKQAKSIKDYANKNKIKFDIFLPSGTGASAAYLAKHTKFRVFTTPCVGDKIYLQKQINNLNLNNLSNLTILNPPKKYHFGALKKELVQIWQEILNETSIEFDLIYDPVGFLTLFLNLSEFKENILYIHQGGILGNISQLQRYKFKGMI</sequence>
<dbReference type="SUPFAM" id="SSF53686">
    <property type="entry name" value="Tryptophan synthase beta subunit-like PLP-dependent enzymes"/>
    <property type="match status" value="1"/>
</dbReference>
<organism evidence="4 5">
    <name type="scientific">Campylobacter portucalensis</name>
    <dbReference type="NCBI Taxonomy" id="2608384"/>
    <lineage>
        <taxon>Bacteria</taxon>
        <taxon>Pseudomonadati</taxon>
        <taxon>Campylobacterota</taxon>
        <taxon>Epsilonproteobacteria</taxon>
        <taxon>Campylobacterales</taxon>
        <taxon>Campylobacteraceae</taxon>
        <taxon>Campylobacter</taxon>
    </lineage>
</organism>
<dbReference type="PANTHER" id="PTHR43780">
    <property type="entry name" value="1-AMINOCYCLOPROPANE-1-CARBOXYLATE DEAMINASE-RELATED"/>
    <property type="match status" value="1"/>
</dbReference>
<evidence type="ECO:0000256" key="3">
    <source>
        <dbReference type="ARBA" id="ARBA00022898"/>
    </source>
</evidence>
<evidence type="ECO:0000313" key="4">
    <source>
        <dbReference type="EMBL" id="MSN97113.1"/>
    </source>
</evidence>